<feature type="transmembrane region" description="Helical" evidence="2">
    <location>
        <begin position="256"/>
        <end position="280"/>
    </location>
</feature>
<sequence length="431" mass="49018">MGSSDGSYIYTESIHHPTSPRRIIFITFDELEVRCLSLWYYRYGYTPGHLNIYTVVKEREEFLQSMVNTRKQLWSQFQANVYNATQIILEFNFTENNHGGIALDDIFISPTMCADEVQFINECVEENAELQIQCPVSDVRNIVMAFDPIITMSCQTSTDQVENKLEEIFQQCKNASMCVFTPADLLDSECYSISKRLQLMFSCTAETSTVISTTNHDSEILTSAEPSTVMSTQIEDSAETSTVISTQIHNSASNPMYTIIIVSVLVIVLIALGVITVVCYRRKTAKLSQPIGTRQDETANNMTDSMDYTAINYNEMRDIDITKINENKKAKITTNRDLPGNNASAEKEENNYNKYESLSTIRISGEHIYESGCAHDNQYQSLTNQRELDEHSYESTEHALSQYQLLTNRSESDNHAYESTSLHTDELQNKK</sequence>
<comment type="caution">
    <text evidence="4">The sequence shown here is derived from an EMBL/GenBank/DDBJ whole genome shotgun (WGS) entry which is preliminary data.</text>
</comment>
<accession>A0A8B6FGE3</accession>
<gene>
    <name evidence="4" type="ORF">MGAL_10B047907</name>
</gene>
<keyword evidence="2" id="KW-0472">Membrane</keyword>
<evidence type="ECO:0000259" key="3">
    <source>
        <dbReference type="PROSITE" id="PS50060"/>
    </source>
</evidence>
<dbReference type="Proteomes" id="UP000596742">
    <property type="component" value="Unassembled WGS sequence"/>
</dbReference>
<feature type="region of interest" description="Disordered" evidence="1">
    <location>
        <begin position="411"/>
        <end position="431"/>
    </location>
</feature>
<dbReference type="PANTHER" id="PTHR23282:SF101">
    <property type="entry name" value="MAM DOMAIN-CONTAINING PROTEIN"/>
    <property type="match status" value="1"/>
</dbReference>
<dbReference type="Pfam" id="PF00629">
    <property type="entry name" value="MAM"/>
    <property type="match status" value="1"/>
</dbReference>
<dbReference type="GO" id="GO:0016020">
    <property type="term" value="C:membrane"/>
    <property type="evidence" value="ECO:0007669"/>
    <property type="project" value="InterPro"/>
</dbReference>
<dbReference type="InterPro" id="IPR051560">
    <property type="entry name" value="MAM_domain-containing"/>
</dbReference>
<keyword evidence="5" id="KW-1185">Reference proteome</keyword>
<keyword evidence="2" id="KW-1133">Transmembrane helix</keyword>
<proteinExistence type="predicted"/>
<dbReference type="PANTHER" id="PTHR23282">
    <property type="entry name" value="APICAL ENDOSOMAL GLYCOPROTEIN PRECURSOR"/>
    <property type="match status" value="1"/>
</dbReference>
<name>A0A8B6FGE3_MYTGA</name>
<feature type="domain" description="MAM" evidence="3">
    <location>
        <begin position="1"/>
        <end position="115"/>
    </location>
</feature>
<reference evidence="4" key="1">
    <citation type="submission" date="2018-11" db="EMBL/GenBank/DDBJ databases">
        <authorList>
            <person name="Alioto T."/>
            <person name="Alioto T."/>
        </authorList>
    </citation>
    <scope>NUCLEOTIDE SEQUENCE</scope>
</reference>
<dbReference type="OrthoDB" id="10377524at2759"/>
<protein>
    <recommendedName>
        <fullName evidence="3">MAM domain-containing protein</fullName>
    </recommendedName>
</protein>
<dbReference type="PROSITE" id="PS50060">
    <property type="entry name" value="MAM_2"/>
    <property type="match status" value="1"/>
</dbReference>
<evidence type="ECO:0000256" key="2">
    <source>
        <dbReference type="SAM" id="Phobius"/>
    </source>
</evidence>
<dbReference type="Gene3D" id="2.60.120.200">
    <property type="match status" value="1"/>
</dbReference>
<dbReference type="InterPro" id="IPR013320">
    <property type="entry name" value="ConA-like_dom_sf"/>
</dbReference>
<dbReference type="AlphaFoldDB" id="A0A8B6FGE3"/>
<evidence type="ECO:0000256" key="1">
    <source>
        <dbReference type="SAM" id="MobiDB-lite"/>
    </source>
</evidence>
<evidence type="ECO:0000313" key="5">
    <source>
        <dbReference type="Proteomes" id="UP000596742"/>
    </source>
</evidence>
<keyword evidence="2" id="KW-0812">Transmembrane</keyword>
<dbReference type="EMBL" id="UYJE01006723">
    <property type="protein sequence ID" value="VDI48376.1"/>
    <property type="molecule type" value="Genomic_DNA"/>
</dbReference>
<evidence type="ECO:0000313" key="4">
    <source>
        <dbReference type="EMBL" id="VDI48376.1"/>
    </source>
</evidence>
<dbReference type="InterPro" id="IPR000998">
    <property type="entry name" value="MAM_dom"/>
</dbReference>
<organism evidence="4 5">
    <name type="scientific">Mytilus galloprovincialis</name>
    <name type="common">Mediterranean mussel</name>
    <dbReference type="NCBI Taxonomy" id="29158"/>
    <lineage>
        <taxon>Eukaryota</taxon>
        <taxon>Metazoa</taxon>
        <taxon>Spiralia</taxon>
        <taxon>Lophotrochozoa</taxon>
        <taxon>Mollusca</taxon>
        <taxon>Bivalvia</taxon>
        <taxon>Autobranchia</taxon>
        <taxon>Pteriomorphia</taxon>
        <taxon>Mytilida</taxon>
        <taxon>Mytiloidea</taxon>
        <taxon>Mytilidae</taxon>
        <taxon>Mytilinae</taxon>
        <taxon>Mytilus</taxon>
    </lineage>
</organism>
<dbReference type="SUPFAM" id="SSF49899">
    <property type="entry name" value="Concanavalin A-like lectins/glucanases"/>
    <property type="match status" value="1"/>
</dbReference>